<dbReference type="PANTHER" id="PTHR47818:SF2">
    <property type="entry name" value="F-BOX DOMAIN-CONTAINING PROTEIN"/>
    <property type="match status" value="1"/>
</dbReference>
<dbReference type="Pfam" id="PF13516">
    <property type="entry name" value="LRR_6"/>
    <property type="match status" value="2"/>
</dbReference>
<proteinExistence type="predicted"/>
<organism evidence="1 2">
    <name type="scientific">Cinnamomum micranthum f. kanehirae</name>
    <dbReference type="NCBI Taxonomy" id="337451"/>
    <lineage>
        <taxon>Eukaryota</taxon>
        <taxon>Viridiplantae</taxon>
        <taxon>Streptophyta</taxon>
        <taxon>Embryophyta</taxon>
        <taxon>Tracheophyta</taxon>
        <taxon>Spermatophyta</taxon>
        <taxon>Magnoliopsida</taxon>
        <taxon>Magnoliidae</taxon>
        <taxon>Laurales</taxon>
        <taxon>Lauraceae</taxon>
        <taxon>Cinnamomum</taxon>
    </lineage>
</organism>
<sequence>MGESPTLLWLCAQAITNEIIYGDHYLQDIVELPSDLVDYLIMHLPPLALQKLQETFSSEHCGRHDFLIDGATSGRKRRRFNDLNIAWKALFESRWPEGSRQIQPMNCLTNQDGVARCDFTIHSGNWQQMYWEMHLQKYVYQELSMVSLNCLSFNSCLDKAAEMALLPSFEGCVGEIVIPDTIMKSIGYKGGMGLRTGYYSTLSHHCQQYGNFARCLRLQNVFCVTETCDLLRNSELQCLVFRSIKSKIHVDGVCRLLNQKSKTLVHVEFIHCWLPLTYLNAICGSLYTNGVQRHKIQHFLIKSSSIPGSNQGSKPTGFLSFLSSGSSLCSLNFSDNQLGPDFAKLIFDTLLHSSSSLSTLELCESNISGFLSKVNGNFSTSSLGVKQSLRSLRVLNLRGNHLGKDDAEDLKAALFQMPRLQCLDISDNVIGDEGIRCLLPYFIQASEKASSLADMKIENCDVSCVGVTQLLQSLSALREPLNNLSIANNELGCHIAAPLAKFMQISHVRGLNIEDIGLGSFGFLELEKEIPETVALELTCINLSKNRGGFDAAKFVSKLILQSPELVMIDAGYNFMPAESLMVICAALKLTKGKLERVDLTGNSKCCQPANISKLAEFHCRGKPIIILPSLQTSVAAPYDDDP</sequence>
<protein>
    <submittedName>
        <fullName evidence="1">Leucine-rich repeat</fullName>
    </submittedName>
</protein>
<evidence type="ECO:0000313" key="1">
    <source>
        <dbReference type="EMBL" id="RWR80443.1"/>
    </source>
</evidence>
<dbReference type="Gene3D" id="3.80.10.10">
    <property type="entry name" value="Ribonuclease Inhibitor"/>
    <property type="match status" value="1"/>
</dbReference>
<dbReference type="SUPFAM" id="SSF52047">
    <property type="entry name" value="RNI-like"/>
    <property type="match status" value="1"/>
</dbReference>
<dbReference type="STRING" id="337451.A0A443NPI2"/>
<dbReference type="InterPro" id="IPR001611">
    <property type="entry name" value="Leu-rich_rpt"/>
</dbReference>
<dbReference type="SMART" id="SM00368">
    <property type="entry name" value="LRR_RI"/>
    <property type="match status" value="4"/>
</dbReference>
<keyword evidence="2" id="KW-1185">Reference proteome</keyword>
<dbReference type="Proteomes" id="UP000283530">
    <property type="component" value="Unassembled WGS sequence"/>
</dbReference>
<accession>A0A443NPI2</accession>
<evidence type="ECO:0000313" key="2">
    <source>
        <dbReference type="Proteomes" id="UP000283530"/>
    </source>
</evidence>
<comment type="caution">
    <text evidence="1">The sequence shown here is derived from an EMBL/GenBank/DDBJ whole genome shotgun (WGS) entry which is preliminary data.</text>
</comment>
<dbReference type="PANTHER" id="PTHR47818">
    <property type="entry name" value="RNI-LIKE SUPERFAMILY PROTEIN"/>
    <property type="match status" value="1"/>
</dbReference>
<name>A0A443NPI2_9MAGN</name>
<dbReference type="AlphaFoldDB" id="A0A443NPI2"/>
<dbReference type="OrthoDB" id="120976at2759"/>
<dbReference type="InterPro" id="IPR032675">
    <property type="entry name" value="LRR_dom_sf"/>
</dbReference>
<dbReference type="EMBL" id="QPKB01000003">
    <property type="protein sequence ID" value="RWR80443.1"/>
    <property type="molecule type" value="Genomic_DNA"/>
</dbReference>
<gene>
    <name evidence="1" type="ORF">CKAN_00908200</name>
</gene>
<reference evidence="1 2" key="1">
    <citation type="journal article" date="2019" name="Nat. Plants">
        <title>Stout camphor tree genome fills gaps in understanding of flowering plant genome evolution.</title>
        <authorList>
            <person name="Chaw S.M."/>
            <person name="Liu Y.C."/>
            <person name="Wu Y.W."/>
            <person name="Wang H.Y."/>
            <person name="Lin C.I."/>
            <person name="Wu C.S."/>
            <person name="Ke H.M."/>
            <person name="Chang L.Y."/>
            <person name="Hsu C.Y."/>
            <person name="Yang H.T."/>
            <person name="Sudianto E."/>
            <person name="Hsu M.H."/>
            <person name="Wu K.P."/>
            <person name="Wang L.N."/>
            <person name="Leebens-Mack J.H."/>
            <person name="Tsai I.J."/>
        </authorList>
    </citation>
    <scope>NUCLEOTIDE SEQUENCE [LARGE SCALE GENOMIC DNA]</scope>
    <source>
        <strain evidence="2">cv. Chaw 1501</strain>
        <tissue evidence="1">Young leaves</tissue>
    </source>
</reference>